<name>A0A2P7NRW8_9PROT</name>
<reference evidence="2 3" key="1">
    <citation type="submission" date="2018-03" db="EMBL/GenBank/DDBJ databases">
        <title>Draft genome of Nitrosomonas supralitoralis APG5.</title>
        <authorList>
            <person name="Urakawa H."/>
            <person name="Lopez J.V."/>
        </authorList>
    </citation>
    <scope>NUCLEOTIDE SEQUENCE [LARGE SCALE GENOMIC DNA]</scope>
    <source>
        <strain evidence="2 3">APG5</strain>
    </source>
</reference>
<organism evidence="2 3">
    <name type="scientific">Nitrosomonas supralitoralis</name>
    <dbReference type="NCBI Taxonomy" id="2116706"/>
    <lineage>
        <taxon>Bacteria</taxon>
        <taxon>Pseudomonadati</taxon>
        <taxon>Pseudomonadota</taxon>
        <taxon>Betaproteobacteria</taxon>
        <taxon>Nitrosomonadales</taxon>
        <taxon>Nitrosomonadaceae</taxon>
        <taxon>Nitrosomonas</taxon>
    </lineage>
</organism>
<feature type="compositionally biased region" description="Basic residues" evidence="1">
    <location>
        <begin position="375"/>
        <end position="387"/>
    </location>
</feature>
<dbReference type="OrthoDB" id="8592743at2"/>
<gene>
    <name evidence="2" type="ORF">C7H79_14715</name>
</gene>
<comment type="caution">
    <text evidence="2">The sequence shown here is derived from an EMBL/GenBank/DDBJ whole genome shotgun (WGS) entry which is preliminary data.</text>
</comment>
<proteinExistence type="predicted"/>
<evidence type="ECO:0000313" key="2">
    <source>
        <dbReference type="EMBL" id="PSJ16202.1"/>
    </source>
</evidence>
<feature type="region of interest" description="Disordered" evidence="1">
    <location>
        <begin position="369"/>
        <end position="404"/>
    </location>
</feature>
<protein>
    <recommendedName>
        <fullName evidence="4">Inovirus Gp2 family protein</fullName>
    </recommendedName>
</protein>
<dbReference type="AlphaFoldDB" id="A0A2P7NRW8"/>
<feature type="compositionally biased region" description="Polar residues" evidence="1">
    <location>
        <begin position="390"/>
        <end position="404"/>
    </location>
</feature>
<dbReference type="EMBL" id="PXXU01000063">
    <property type="protein sequence ID" value="PSJ16202.1"/>
    <property type="molecule type" value="Genomic_DNA"/>
</dbReference>
<dbReference type="Proteomes" id="UP000241912">
    <property type="component" value="Unassembled WGS sequence"/>
</dbReference>
<evidence type="ECO:0008006" key="4">
    <source>
        <dbReference type="Google" id="ProtNLM"/>
    </source>
</evidence>
<keyword evidence="3" id="KW-1185">Reference proteome</keyword>
<sequence>MERNKMNDRLDLSDLDIVKNGCIRLVAPIDETDTALMGNREFDFSARMRLVEKDLEKLPSMQGCLEIIKKNYSDNDKPGKFAKRNIPYYKMKSSWHRVFVKSLPNLVLHIFQLPRESNFSVQVEAVRALCRDRIYWFDDYEAFRSFCNDPNRFYITYGKEYCERSRAFINDFVKNLHLKLQEPATRKKIRCARKAAKKRTKEFRKYVLSLFAARTPINVIRIDLGYSEYTSIETIINDLKHFHRNMRHNPKLFKHRIGYIEKIEFGLSKGIHAHVILFYSSERQSSANVNLAQSIGEYWVNEITHGKGSYMNINALADHYRRLGRLGIGEIHAHDANGISWLCYDVEYFCKVEQFIKPAASPKTKLLRRGAMPKLSKHKPGRPRKLPNAKMTSGDAQSSYNPNKTPISTITPLPNKYPYPNQLPWPDSLKNIKYSI</sequence>
<accession>A0A2P7NRW8</accession>
<evidence type="ECO:0000256" key="1">
    <source>
        <dbReference type="SAM" id="MobiDB-lite"/>
    </source>
</evidence>
<evidence type="ECO:0000313" key="3">
    <source>
        <dbReference type="Proteomes" id="UP000241912"/>
    </source>
</evidence>